<keyword evidence="9" id="KW-0812">Transmembrane</keyword>
<feature type="compositionally biased region" description="Polar residues" evidence="8">
    <location>
        <begin position="180"/>
        <end position="191"/>
    </location>
</feature>
<dbReference type="InterPro" id="IPR049328">
    <property type="entry name" value="TM_ErbB1"/>
</dbReference>
<evidence type="ECO:0000313" key="11">
    <source>
        <dbReference type="EMBL" id="KPM34600.1"/>
    </source>
</evidence>
<evidence type="ECO:0000256" key="7">
    <source>
        <dbReference type="ARBA" id="ARBA00023137"/>
    </source>
</evidence>
<keyword evidence="5" id="KW-0418">Kinase</keyword>
<dbReference type="Gene3D" id="6.10.250.2930">
    <property type="match status" value="1"/>
</dbReference>
<feature type="region of interest" description="Disordered" evidence="8">
    <location>
        <begin position="305"/>
        <end position="356"/>
    </location>
</feature>
<evidence type="ECO:0000256" key="5">
    <source>
        <dbReference type="ARBA" id="ARBA00022777"/>
    </source>
</evidence>
<feature type="transmembrane region" description="Helical" evidence="9">
    <location>
        <begin position="212"/>
        <end position="236"/>
    </location>
</feature>
<dbReference type="Pfam" id="PF21314">
    <property type="entry name" value="TM_ErbB1"/>
    <property type="match status" value="1"/>
</dbReference>
<comment type="caution">
    <text evidence="11">The sequence shown here is derived from an EMBL/GenBank/DDBJ whole genome shotgun (WGS) entry which is preliminary data.</text>
</comment>
<dbReference type="InterPro" id="IPR044912">
    <property type="entry name" value="Egfr_JX_dom"/>
</dbReference>
<evidence type="ECO:0000313" key="12">
    <source>
        <dbReference type="Proteomes" id="UP000050424"/>
    </source>
</evidence>
<feature type="region of interest" description="Disordered" evidence="8">
    <location>
        <begin position="243"/>
        <end position="263"/>
    </location>
</feature>
<keyword evidence="3" id="KW-0808">Transferase</keyword>
<evidence type="ECO:0000256" key="2">
    <source>
        <dbReference type="ARBA" id="ARBA00022553"/>
    </source>
</evidence>
<protein>
    <recommendedName>
        <fullName evidence="1">receptor protein-tyrosine kinase</fullName>
        <ecNumber evidence="1">2.7.10.1</ecNumber>
    </recommendedName>
</protein>
<evidence type="ECO:0000256" key="4">
    <source>
        <dbReference type="ARBA" id="ARBA00022741"/>
    </source>
</evidence>
<keyword evidence="9" id="KW-0472">Membrane</keyword>
<evidence type="ECO:0000256" key="3">
    <source>
        <dbReference type="ARBA" id="ARBA00022679"/>
    </source>
</evidence>
<evidence type="ECO:0000256" key="8">
    <source>
        <dbReference type="SAM" id="MobiDB-lite"/>
    </source>
</evidence>
<keyword evidence="7" id="KW-0829">Tyrosine-protein kinase</keyword>
<feature type="domain" description="Epidermal growth factor receptor-like transmembrane-juxtamembrane segment" evidence="10">
    <location>
        <begin position="215"/>
        <end position="247"/>
    </location>
</feature>
<accession>A0A0P7B6H4</accession>
<dbReference type="EC" id="2.7.10.1" evidence="1"/>
<feature type="compositionally biased region" description="Basic and acidic residues" evidence="8">
    <location>
        <begin position="336"/>
        <end position="356"/>
    </location>
</feature>
<keyword evidence="6" id="KW-0067">ATP-binding</keyword>
<keyword evidence="4" id="KW-0547">Nucleotide-binding</keyword>
<name>A0A0P7B6H4_9HYPO</name>
<gene>
    <name evidence="11" type="ORF">AK830_g11977</name>
</gene>
<reference evidence="11 12" key="1">
    <citation type="submission" date="2015-09" db="EMBL/GenBank/DDBJ databases">
        <title>Draft genome of a European isolate of the apple canker pathogen Neonectria ditissima.</title>
        <authorList>
            <person name="Gomez-Cortecero A."/>
            <person name="Harrison R.J."/>
            <person name="Armitage A.D."/>
        </authorList>
    </citation>
    <scope>NUCLEOTIDE SEQUENCE [LARGE SCALE GENOMIC DNA]</scope>
    <source>
        <strain evidence="11 12">R09/05</strain>
    </source>
</reference>
<dbReference type="AlphaFoldDB" id="A0A0P7B6H4"/>
<evidence type="ECO:0000256" key="1">
    <source>
        <dbReference type="ARBA" id="ARBA00011902"/>
    </source>
</evidence>
<dbReference type="EMBL" id="LKCW01000319">
    <property type="protein sequence ID" value="KPM34600.1"/>
    <property type="molecule type" value="Genomic_DNA"/>
</dbReference>
<organism evidence="11 12">
    <name type="scientific">Neonectria ditissima</name>
    <dbReference type="NCBI Taxonomy" id="78410"/>
    <lineage>
        <taxon>Eukaryota</taxon>
        <taxon>Fungi</taxon>
        <taxon>Dikarya</taxon>
        <taxon>Ascomycota</taxon>
        <taxon>Pezizomycotina</taxon>
        <taxon>Sordariomycetes</taxon>
        <taxon>Hypocreomycetidae</taxon>
        <taxon>Hypocreales</taxon>
        <taxon>Nectriaceae</taxon>
        <taxon>Neonectria</taxon>
    </lineage>
</organism>
<keyword evidence="12" id="KW-1185">Reference proteome</keyword>
<evidence type="ECO:0000259" key="10">
    <source>
        <dbReference type="Pfam" id="PF21314"/>
    </source>
</evidence>
<proteinExistence type="predicted"/>
<dbReference type="OrthoDB" id="5347452at2759"/>
<dbReference type="Proteomes" id="UP000050424">
    <property type="component" value="Unassembled WGS sequence"/>
</dbReference>
<feature type="compositionally biased region" description="Low complexity" evidence="8">
    <location>
        <begin position="312"/>
        <end position="323"/>
    </location>
</feature>
<feature type="compositionally biased region" description="Pro residues" evidence="8">
    <location>
        <begin position="249"/>
        <end position="261"/>
    </location>
</feature>
<evidence type="ECO:0000256" key="9">
    <source>
        <dbReference type="SAM" id="Phobius"/>
    </source>
</evidence>
<evidence type="ECO:0000256" key="6">
    <source>
        <dbReference type="ARBA" id="ARBA00022840"/>
    </source>
</evidence>
<dbReference type="GO" id="GO:0004714">
    <property type="term" value="F:transmembrane receptor protein tyrosine kinase activity"/>
    <property type="evidence" value="ECO:0007669"/>
    <property type="project" value="UniProtKB-EC"/>
</dbReference>
<keyword evidence="9" id="KW-1133">Transmembrane helix</keyword>
<dbReference type="STRING" id="78410.A0A0P7B6H4"/>
<feature type="region of interest" description="Disordered" evidence="8">
    <location>
        <begin position="180"/>
        <end position="210"/>
    </location>
</feature>
<dbReference type="GO" id="GO:0005524">
    <property type="term" value="F:ATP binding"/>
    <property type="evidence" value="ECO:0007669"/>
    <property type="project" value="UniProtKB-KW"/>
</dbReference>
<sequence>MRPARPERYQAAGLAYAQAMPTAFVELLGEIELAKRADSSTPITVTVTVAPDETCGYLSGEAGAAITCENDGICSWEAQSLNVVGCGDILHSTCYPMSEATDLSSCNDVCQTNTWNLLCTESKRPFCRTYQFPEGVLDYRCASTEVEDVQSVDFTYFGQDDPGFTTTLLSDESQITSMASLPTRPTVTVTGDPSDETHTDTPDPSPKHKTPIGAIIGGAVGGLLVLVLLILGILCLRRRNNKKHKETAAPPPPPTGYPPPDQQAYNQAAVMTPEAKPVMVSSHNPADWRQSTVSPLNAAISPVSQAGWQGHASPAPAYQAPAYETKAPMQETFEAPGHEAREADPIYEMGDERPRK</sequence>
<keyword evidence="2" id="KW-0597">Phosphoprotein</keyword>